<keyword evidence="2" id="KW-0479">Metal-binding</keyword>
<protein>
    <submittedName>
        <fullName evidence="7">Ribonuclease G</fullName>
    </submittedName>
</protein>
<keyword evidence="5" id="KW-0694">RNA-binding</keyword>
<evidence type="ECO:0000259" key="6">
    <source>
        <dbReference type="Pfam" id="PF10150"/>
    </source>
</evidence>
<dbReference type="GO" id="GO:0016787">
    <property type="term" value="F:hydrolase activity"/>
    <property type="evidence" value="ECO:0007669"/>
    <property type="project" value="UniProtKB-KW"/>
</dbReference>
<dbReference type="Pfam" id="PF10150">
    <property type="entry name" value="RNase_E_G"/>
    <property type="match status" value="1"/>
</dbReference>
<keyword evidence="3" id="KW-0378">Hydrolase</keyword>
<evidence type="ECO:0000313" key="7">
    <source>
        <dbReference type="EMBL" id="KYL04385.1"/>
    </source>
</evidence>
<reference evidence="7 8" key="1">
    <citation type="submission" date="2016-03" db="EMBL/GenBank/DDBJ databases">
        <title>Comparative genomics of human isolates of Fusobacterium necrophorum.</title>
        <authorList>
            <person name="Jensen A."/>
            <person name="Bank S."/>
            <person name="Andersen P.S."/>
            <person name="Kristensen L.H."/>
            <person name="Prag J."/>
        </authorList>
    </citation>
    <scope>NUCLEOTIDE SEQUENCE [LARGE SCALE GENOMIC DNA]</scope>
    <source>
        <strain evidence="7 8">LS_1264</strain>
    </source>
</reference>
<dbReference type="RefSeq" id="WP_035915078.1">
    <property type="nucleotide sequence ID" value="NZ_CAXOUJ010000028.1"/>
</dbReference>
<dbReference type="Proteomes" id="UP000075816">
    <property type="component" value="Unassembled WGS sequence"/>
</dbReference>
<dbReference type="GO" id="GO:0046872">
    <property type="term" value="F:metal ion binding"/>
    <property type="evidence" value="ECO:0007669"/>
    <property type="project" value="UniProtKB-KW"/>
</dbReference>
<feature type="domain" description="RNA-binding protein AU-1/Ribonuclease E/G" evidence="6">
    <location>
        <begin position="95"/>
        <end position="346"/>
    </location>
</feature>
<evidence type="ECO:0000256" key="2">
    <source>
        <dbReference type="ARBA" id="ARBA00022723"/>
    </source>
</evidence>
<dbReference type="PANTHER" id="PTHR30001">
    <property type="entry name" value="RIBONUCLEASE"/>
    <property type="match status" value="1"/>
</dbReference>
<dbReference type="GO" id="GO:0005737">
    <property type="term" value="C:cytoplasm"/>
    <property type="evidence" value="ECO:0007669"/>
    <property type="project" value="TreeGrafter"/>
</dbReference>
<dbReference type="KEGG" id="fnf:BSQ88_01555"/>
<proteinExistence type="predicted"/>
<dbReference type="eggNOG" id="COG1530">
    <property type="taxonomic scope" value="Bacteria"/>
</dbReference>
<gene>
    <name evidence="7" type="ORF">A2J07_03450</name>
</gene>
<evidence type="ECO:0000256" key="4">
    <source>
        <dbReference type="ARBA" id="ARBA00022842"/>
    </source>
</evidence>
<evidence type="ECO:0000256" key="1">
    <source>
        <dbReference type="ARBA" id="ARBA00001946"/>
    </source>
</evidence>
<dbReference type="InterPro" id="IPR004659">
    <property type="entry name" value="RNase_E/G"/>
</dbReference>
<keyword evidence="4" id="KW-0460">Magnesium</keyword>
<sequence>MWEFLWTSDLFYHKVAVFREAKLWDLRIEEKKKLLRNGLYVAKKEREDFLFLSNGLKVFCSEAFPKGQEKIVQVLQEEREGKLAEVSQKIEMTTPYFVFFPYERGVHLSRKIQEKEERERLENIFQPYRERASFLIRTEAKGQQEETLKEEIQKMLKEWEQIQKKAFELRERGNLRTSLPWMEEFLEQYGKEEWKSCYCENFECQELLEKNLSFYQKRLREYHGDISLWKQRKLEEQIAQLCQEKVYLPSGGYLFIEKTKACVTIDVNRGPAGLHASNLEAAKEIPRQVRLRNLAGMVVIDFISNKKSEERKEIIDTLKREFSTDNHFLTWGGFHEFDVFLFSRQRKGKELSSYYDKNNVFYQVQCLENECKELLEKGENILSVEAEKNILQEWKNSSQCGIKDSIELMCKDEKTEKKSFNIKIK</sequence>
<evidence type="ECO:0000256" key="3">
    <source>
        <dbReference type="ARBA" id="ARBA00022801"/>
    </source>
</evidence>
<evidence type="ECO:0000313" key="8">
    <source>
        <dbReference type="Proteomes" id="UP000075816"/>
    </source>
</evidence>
<dbReference type="AlphaFoldDB" id="A0A162ISK9"/>
<dbReference type="EMBL" id="LVEA01000031">
    <property type="protein sequence ID" value="KYL04385.1"/>
    <property type="molecule type" value="Genomic_DNA"/>
</dbReference>
<comment type="cofactor">
    <cofactor evidence="1">
        <name>Mg(2+)</name>
        <dbReference type="ChEBI" id="CHEBI:18420"/>
    </cofactor>
</comment>
<dbReference type="GO" id="GO:0004540">
    <property type="term" value="F:RNA nuclease activity"/>
    <property type="evidence" value="ECO:0007669"/>
    <property type="project" value="InterPro"/>
</dbReference>
<dbReference type="InterPro" id="IPR019307">
    <property type="entry name" value="RNA-bd_AU-1/RNase_E/G"/>
</dbReference>
<dbReference type="GO" id="GO:0006364">
    <property type="term" value="P:rRNA processing"/>
    <property type="evidence" value="ECO:0007669"/>
    <property type="project" value="TreeGrafter"/>
</dbReference>
<comment type="caution">
    <text evidence="7">The sequence shown here is derived from an EMBL/GenBank/DDBJ whole genome shotgun (WGS) entry which is preliminary data.</text>
</comment>
<name>A0A162ISK9_9FUSO</name>
<dbReference type="GO" id="GO:0003723">
    <property type="term" value="F:RNA binding"/>
    <property type="evidence" value="ECO:0007669"/>
    <property type="project" value="UniProtKB-KW"/>
</dbReference>
<accession>A0A162ISK9</accession>
<dbReference type="PANTHER" id="PTHR30001:SF0">
    <property type="entry name" value="RIBONUCLEASE G"/>
    <property type="match status" value="1"/>
</dbReference>
<organism evidence="7 8">
    <name type="scientific">Fusobacterium necrophorum subsp. funduliforme</name>
    <dbReference type="NCBI Taxonomy" id="143387"/>
    <lineage>
        <taxon>Bacteria</taxon>
        <taxon>Fusobacteriati</taxon>
        <taxon>Fusobacteriota</taxon>
        <taxon>Fusobacteriia</taxon>
        <taxon>Fusobacteriales</taxon>
        <taxon>Fusobacteriaceae</taxon>
        <taxon>Fusobacterium</taxon>
    </lineage>
</organism>
<evidence type="ECO:0000256" key="5">
    <source>
        <dbReference type="ARBA" id="ARBA00022884"/>
    </source>
</evidence>